<dbReference type="Proteomes" id="UP000274822">
    <property type="component" value="Unassembled WGS sequence"/>
</dbReference>
<feature type="transmembrane region" description="Helical" evidence="7">
    <location>
        <begin position="382"/>
        <end position="403"/>
    </location>
</feature>
<proteinExistence type="inferred from homology"/>
<feature type="transmembrane region" description="Helical" evidence="7">
    <location>
        <begin position="533"/>
        <end position="553"/>
    </location>
</feature>
<feature type="compositionally biased region" description="Polar residues" evidence="6">
    <location>
        <begin position="189"/>
        <end position="202"/>
    </location>
</feature>
<dbReference type="PANTHER" id="PTHR22950:SF666">
    <property type="entry name" value="VACUOLAR AMINO ACID TRANSPORTER 4"/>
    <property type="match status" value="1"/>
</dbReference>
<feature type="region of interest" description="Disordered" evidence="6">
    <location>
        <begin position="168"/>
        <end position="211"/>
    </location>
</feature>
<keyword evidence="10" id="KW-1185">Reference proteome</keyword>
<feature type="transmembrane region" description="Helical" evidence="7">
    <location>
        <begin position="613"/>
        <end position="634"/>
    </location>
</feature>
<keyword evidence="3 7" id="KW-0812">Transmembrane</keyword>
<evidence type="ECO:0000313" key="10">
    <source>
        <dbReference type="Proteomes" id="UP000274822"/>
    </source>
</evidence>
<evidence type="ECO:0000259" key="8">
    <source>
        <dbReference type="Pfam" id="PF01490"/>
    </source>
</evidence>
<feature type="transmembrane region" description="Helical" evidence="7">
    <location>
        <begin position="467"/>
        <end position="484"/>
    </location>
</feature>
<gene>
    <name evidence="9" type="ORF">BC938DRAFT_472129</name>
</gene>
<feature type="transmembrane region" description="Helical" evidence="7">
    <location>
        <begin position="712"/>
        <end position="732"/>
    </location>
</feature>
<protein>
    <submittedName>
        <fullName evidence="9">Transmembrane amino acid transporter protein-domain-containing protein</fullName>
    </submittedName>
</protein>
<dbReference type="AlphaFoldDB" id="A0A433Q6R5"/>
<evidence type="ECO:0000256" key="6">
    <source>
        <dbReference type="SAM" id="MobiDB-lite"/>
    </source>
</evidence>
<keyword evidence="5 7" id="KW-0472">Membrane</keyword>
<dbReference type="PANTHER" id="PTHR22950">
    <property type="entry name" value="AMINO ACID TRANSPORTER"/>
    <property type="match status" value="1"/>
</dbReference>
<reference evidence="9 10" key="1">
    <citation type="journal article" date="2018" name="New Phytol.">
        <title>Phylogenomics of Endogonaceae and evolution of mycorrhizas within Mucoromycota.</title>
        <authorList>
            <person name="Chang Y."/>
            <person name="Desiro A."/>
            <person name="Na H."/>
            <person name="Sandor L."/>
            <person name="Lipzen A."/>
            <person name="Clum A."/>
            <person name="Barry K."/>
            <person name="Grigoriev I.V."/>
            <person name="Martin F.M."/>
            <person name="Stajich J.E."/>
            <person name="Smith M.E."/>
            <person name="Bonito G."/>
            <person name="Spatafora J.W."/>
        </authorList>
    </citation>
    <scope>NUCLEOTIDE SEQUENCE [LARGE SCALE GENOMIC DNA]</scope>
    <source>
        <strain evidence="9 10">AD002</strain>
    </source>
</reference>
<feature type="domain" description="Amino acid transporter transmembrane" evidence="8">
    <location>
        <begin position="350"/>
        <end position="732"/>
    </location>
</feature>
<dbReference type="GO" id="GO:0005774">
    <property type="term" value="C:vacuolar membrane"/>
    <property type="evidence" value="ECO:0007669"/>
    <property type="project" value="TreeGrafter"/>
</dbReference>
<evidence type="ECO:0000256" key="4">
    <source>
        <dbReference type="ARBA" id="ARBA00022989"/>
    </source>
</evidence>
<feature type="compositionally biased region" description="Low complexity" evidence="6">
    <location>
        <begin position="170"/>
        <end position="187"/>
    </location>
</feature>
<dbReference type="GO" id="GO:0015179">
    <property type="term" value="F:L-amino acid transmembrane transporter activity"/>
    <property type="evidence" value="ECO:0007669"/>
    <property type="project" value="TreeGrafter"/>
</dbReference>
<feature type="compositionally biased region" description="Low complexity" evidence="6">
    <location>
        <begin position="81"/>
        <end position="90"/>
    </location>
</feature>
<evidence type="ECO:0000313" key="9">
    <source>
        <dbReference type="EMBL" id="RUS25467.1"/>
    </source>
</evidence>
<evidence type="ECO:0000256" key="2">
    <source>
        <dbReference type="ARBA" id="ARBA00008066"/>
    </source>
</evidence>
<feature type="compositionally biased region" description="Polar residues" evidence="6">
    <location>
        <begin position="1"/>
        <end position="16"/>
    </location>
</feature>
<feature type="transmembrane region" description="Helical" evidence="7">
    <location>
        <begin position="424"/>
        <end position="447"/>
    </location>
</feature>
<comment type="caution">
    <text evidence="9">The sequence shown here is derived from an EMBL/GenBank/DDBJ whole genome shotgun (WGS) entry which is preliminary data.</text>
</comment>
<feature type="compositionally biased region" description="Basic and acidic residues" evidence="6">
    <location>
        <begin position="20"/>
        <end position="33"/>
    </location>
</feature>
<feature type="transmembrane region" description="Helical" evidence="7">
    <location>
        <begin position="491"/>
        <end position="511"/>
    </location>
</feature>
<evidence type="ECO:0000256" key="7">
    <source>
        <dbReference type="SAM" id="Phobius"/>
    </source>
</evidence>
<evidence type="ECO:0000256" key="5">
    <source>
        <dbReference type="ARBA" id="ARBA00023136"/>
    </source>
</evidence>
<evidence type="ECO:0000256" key="1">
    <source>
        <dbReference type="ARBA" id="ARBA00004141"/>
    </source>
</evidence>
<keyword evidence="4 7" id="KW-1133">Transmembrane helix</keyword>
<sequence>MASPPNSYNAARQRGSSPARRIDIARPADRSEVTGRLGTSPGVFSGSYGRNSSPSRAGDRSELTARLGSSPGPFNNNYNLSSSPARSSSSFHPTQIDLDGGRFFGTSPARSTSGSLAFDGYASDGDDAHGTSAAGPLAIYNEAGEPFAVDLPQEEVARVVKRHLVTAATGDSGKSPSPSLSSNLDPGVGSSSVAEDQRSTPPIRSVHELPGGSITHDLYKWTQQVENAQQFRRNRSQSLYLPREADPILSQLKQPGGFRRHYVLAKAKQEGKKPPNFITKSFVDFLCLYGHFGGEDLSDDEDEDYVEENIRDDEQLVGVASGSGRGSRGGKRPTEQSPLLPRPIEPVQGTASASKAVFLLLKSFVGTGVMFLPKAFYNGGLLFSTAFLITIAGVALLAFLLLVETRTVVPASFGDMGGILFGPRMRIAVLFSISISQIGFVCAYMVFVSQNVQALIMSLSQCHIEIPIPYLIIAQLFIFVPLAMIRKIAKLSVFALIADVFILVGLLYLYYYEFLTLAKVGIGKVALFNPNDFALFVGTAVFTYEGVGLIIPITEAMEEPQRFPAVLTGTMVFITLLFTSVGFISYLTFGDKVQTVILLNLPSGDLFVDGVQALYSLAICLSIPLQLFPAIRIMENGLFTKSGKNDSLVKWQKNIFRFGTVLVCAMIAIAGASDLDKFVALIGALCCVPLCWFFPPLFHLKAVARTWYQKTIDVLLIIFGIICMIYTTYITVMQWTGENNEDSPSTRCEVHGG</sequence>
<feature type="transmembrane region" description="Helical" evidence="7">
    <location>
        <begin position="678"/>
        <end position="700"/>
    </location>
</feature>
<accession>A0A433Q6R5</accession>
<dbReference type="EMBL" id="RBNJ01012894">
    <property type="protein sequence ID" value="RUS25467.1"/>
    <property type="molecule type" value="Genomic_DNA"/>
</dbReference>
<dbReference type="InterPro" id="IPR013057">
    <property type="entry name" value="AA_transpt_TM"/>
</dbReference>
<name>A0A433Q6R5_9FUNG</name>
<organism evidence="9 10">
    <name type="scientific">Jimgerdemannia flammicorona</name>
    <dbReference type="NCBI Taxonomy" id="994334"/>
    <lineage>
        <taxon>Eukaryota</taxon>
        <taxon>Fungi</taxon>
        <taxon>Fungi incertae sedis</taxon>
        <taxon>Mucoromycota</taxon>
        <taxon>Mucoromycotina</taxon>
        <taxon>Endogonomycetes</taxon>
        <taxon>Endogonales</taxon>
        <taxon>Endogonaceae</taxon>
        <taxon>Jimgerdemannia</taxon>
    </lineage>
</organism>
<feature type="region of interest" description="Disordered" evidence="6">
    <location>
        <begin position="1"/>
        <end position="94"/>
    </location>
</feature>
<comment type="similarity">
    <text evidence="2">Belongs to the amino acid/polyamine transporter 2 family.</text>
</comment>
<comment type="subcellular location">
    <subcellularLocation>
        <location evidence="1">Membrane</location>
        <topology evidence="1">Multi-pass membrane protein</topology>
    </subcellularLocation>
</comment>
<feature type="transmembrane region" description="Helical" evidence="7">
    <location>
        <begin position="565"/>
        <end position="589"/>
    </location>
</feature>
<feature type="transmembrane region" description="Helical" evidence="7">
    <location>
        <begin position="655"/>
        <end position="672"/>
    </location>
</feature>
<evidence type="ECO:0000256" key="3">
    <source>
        <dbReference type="ARBA" id="ARBA00022692"/>
    </source>
</evidence>
<dbReference type="Pfam" id="PF01490">
    <property type="entry name" value="Aa_trans"/>
    <property type="match status" value="1"/>
</dbReference>
<feature type="region of interest" description="Disordered" evidence="6">
    <location>
        <begin position="317"/>
        <end position="344"/>
    </location>
</feature>